<dbReference type="PANTHER" id="PTHR47328">
    <property type="match status" value="1"/>
</dbReference>
<keyword evidence="2" id="KW-1185">Reference proteome</keyword>
<accession>A0A5C4L7E7</accession>
<dbReference type="InterPro" id="IPR035959">
    <property type="entry name" value="RutC-like_sf"/>
</dbReference>
<proteinExistence type="predicted"/>
<dbReference type="Pfam" id="PF01042">
    <property type="entry name" value="Ribonuc_L-PSP"/>
    <property type="match status" value="1"/>
</dbReference>
<dbReference type="EMBL" id="VDDA01000049">
    <property type="protein sequence ID" value="TNC06440.1"/>
    <property type="molecule type" value="Genomic_DNA"/>
</dbReference>
<dbReference type="Proteomes" id="UP000305267">
    <property type="component" value="Unassembled WGS sequence"/>
</dbReference>
<dbReference type="AlphaFoldDB" id="A0A5C4L7E7"/>
<dbReference type="SUPFAM" id="SSF55298">
    <property type="entry name" value="YjgF-like"/>
    <property type="match status" value="1"/>
</dbReference>
<gene>
    <name evidence="1" type="ORF">FF100_34560</name>
</gene>
<dbReference type="InterPro" id="IPR035709">
    <property type="entry name" value="YoaB-like"/>
</dbReference>
<evidence type="ECO:0000313" key="2">
    <source>
        <dbReference type="Proteomes" id="UP000305267"/>
    </source>
</evidence>
<dbReference type="OrthoDB" id="9803101at2"/>
<reference evidence="1 2" key="1">
    <citation type="submission" date="2019-06" db="EMBL/GenBank/DDBJ databases">
        <title>Genome of Methylobacterium sp. 17Sr1-39.</title>
        <authorList>
            <person name="Seo T."/>
        </authorList>
    </citation>
    <scope>NUCLEOTIDE SEQUENCE [LARGE SCALE GENOMIC DNA]</scope>
    <source>
        <strain evidence="1 2">17Sr1-39</strain>
    </source>
</reference>
<name>A0A5C4L7E7_9HYPH</name>
<dbReference type="Gene3D" id="3.30.1330.40">
    <property type="entry name" value="RutC-like"/>
    <property type="match status" value="1"/>
</dbReference>
<comment type="caution">
    <text evidence="1">The sequence shown here is derived from an EMBL/GenBank/DDBJ whole genome shotgun (WGS) entry which is preliminary data.</text>
</comment>
<dbReference type="PANTHER" id="PTHR47328:SF1">
    <property type="entry name" value="RUTC FAMILY PROTEIN YOAB"/>
    <property type="match status" value="1"/>
</dbReference>
<dbReference type="InterPro" id="IPR006175">
    <property type="entry name" value="YjgF/YER057c/UK114"/>
</dbReference>
<evidence type="ECO:0000313" key="1">
    <source>
        <dbReference type="EMBL" id="TNC06440.1"/>
    </source>
</evidence>
<organism evidence="1 2">
    <name type="scientific">Methylobacterium terricola</name>
    <dbReference type="NCBI Taxonomy" id="2583531"/>
    <lineage>
        <taxon>Bacteria</taxon>
        <taxon>Pseudomonadati</taxon>
        <taxon>Pseudomonadota</taxon>
        <taxon>Alphaproteobacteria</taxon>
        <taxon>Hyphomicrobiales</taxon>
        <taxon>Methylobacteriaceae</taxon>
        <taxon>Methylobacterium</taxon>
    </lineage>
</organism>
<protein>
    <submittedName>
        <fullName evidence="1">RidA family protein</fullName>
    </submittedName>
</protein>
<sequence>MAENDITRQPIQNGKSRLAVHRFPGGGGLVWCVASAPDTTKDLAGQIHDVLAAIDALLVAGGTTRSRIVKAEVVVTDHDRKPDFDAIWREWIPAGCGPVRSFVESRMPDGDLVEVIATAVLPAEA</sequence>